<accession>A0A7R9PB33</accession>
<reference evidence="1" key="1">
    <citation type="submission" date="2020-11" db="EMBL/GenBank/DDBJ databases">
        <authorList>
            <person name="Tran Van P."/>
        </authorList>
    </citation>
    <scope>NUCLEOTIDE SEQUENCE</scope>
</reference>
<organism evidence="1">
    <name type="scientific">Timema californicum</name>
    <name type="common">California timema</name>
    <name type="synonym">Walking stick</name>
    <dbReference type="NCBI Taxonomy" id="61474"/>
    <lineage>
        <taxon>Eukaryota</taxon>
        <taxon>Metazoa</taxon>
        <taxon>Ecdysozoa</taxon>
        <taxon>Arthropoda</taxon>
        <taxon>Hexapoda</taxon>
        <taxon>Insecta</taxon>
        <taxon>Pterygota</taxon>
        <taxon>Neoptera</taxon>
        <taxon>Polyneoptera</taxon>
        <taxon>Phasmatodea</taxon>
        <taxon>Timematodea</taxon>
        <taxon>Timematoidea</taxon>
        <taxon>Timematidae</taxon>
        <taxon>Timema</taxon>
    </lineage>
</organism>
<proteinExistence type="predicted"/>
<dbReference type="AlphaFoldDB" id="A0A7R9PB33"/>
<dbReference type="EMBL" id="OE184024">
    <property type="protein sequence ID" value="CAD7576253.1"/>
    <property type="molecule type" value="Genomic_DNA"/>
</dbReference>
<name>A0A7R9PB33_TIMCA</name>
<evidence type="ECO:0000313" key="1">
    <source>
        <dbReference type="EMBL" id="CAD7576253.1"/>
    </source>
</evidence>
<protein>
    <submittedName>
        <fullName evidence="1">(California timema) hypothetical protein</fullName>
    </submittedName>
</protein>
<gene>
    <name evidence="1" type="ORF">TCMB3V08_LOCUS8825</name>
</gene>
<sequence length="217" mass="23369">MGVHRRPPSSAEEIRLVAVKLNVKQIHHQGKTKKKALGTRTTCTNFAGRSSINLLDDKIGSEPAFALRENGKPFWKNHPQFTRPRFEPRSPRPQVELNTTSALANYATEAVRSPLITARNTNRLSSAIPATSVLAALVIPATSALPVALHLLVLLATSALPIALVIPVTSELPEALVVPVTSELPEALVIPVTSQLPEALVVPAMSALPVVLVYYHL</sequence>